<feature type="domain" description="ChsH2 C-terminal OB-fold" evidence="1">
    <location>
        <begin position="74"/>
        <end position="139"/>
    </location>
</feature>
<dbReference type="InterPro" id="IPR022002">
    <property type="entry name" value="ChsH2_Znr"/>
</dbReference>
<reference evidence="3" key="1">
    <citation type="journal article" date="2014" name="Front. Microbiol.">
        <title>High frequency of phylogenetically diverse reductive dehalogenase-homologous genes in deep subseafloor sedimentary metagenomes.</title>
        <authorList>
            <person name="Kawai M."/>
            <person name="Futagami T."/>
            <person name="Toyoda A."/>
            <person name="Takaki Y."/>
            <person name="Nishi S."/>
            <person name="Hori S."/>
            <person name="Arai W."/>
            <person name="Tsubouchi T."/>
            <person name="Morono Y."/>
            <person name="Uchiyama I."/>
            <person name="Ito T."/>
            <person name="Fujiyama A."/>
            <person name="Inagaki F."/>
            <person name="Takami H."/>
        </authorList>
    </citation>
    <scope>NUCLEOTIDE SEQUENCE</scope>
    <source>
        <strain evidence="3">Expedition CK06-06</strain>
    </source>
</reference>
<dbReference type="InterPro" id="IPR002878">
    <property type="entry name" value="ChsH2_C"/>
</dbReference>
<evidence type="ECO:0000313" key="3">
    <source>
        <dbReference type="EMBL" id="GAF83588.1"/>
    </source>
</evidence>
<dbReference type="InterPro" id="IPR052513">
    <property type="entry name" value="Thioester_dehydratase-like"/>
</dbReference>
<dbReference type="Pfam" id="PF01796">
    <property type="entry name" value="OB_ChsH2_C"/>
    <property type="match status" value="1"/>
</dbReference>
<evidence type="ECO:0000259" key="2">
    <source>
        <dbReference type="Pfam" id="PF12172"/>
    </source>
</evidence>
<dbReference type="PANTHER" id="PTHR34075">
    <property type="entry name" value="BLR3430 PROTEIN"/>
    <property type="match status" value="1"/>
</dbReference>
<gene>
    <name evidence="3" type="ORF">S01H1_06788</name>
</gene>
<proteinExistence type="predicted"/>
<evidence type="ECO:0000259" key="1">
    <source>
        <dbReference type="Pfam" id="PF01796"/>
    </source>
</evidence>
<dbReference type="Pfam" id="PF12172">
    <property type="entry name" value="zf-ChsH2"/>
    <property type="match status" value="1"/>
</dbReference>
<dbReference type="SUPFAM" id="SSF50249">
    <property type="entry name" value="Nucleic acid-binding proteins"/>
    <property type="match status" value="1"/>
</dbReference>
<dbReference type="PANTHER" id="PTHR34075:SF4">
    <property type="entry name" value="DUF35 DOMAIN-CONTAINING PROTEIN"/>
    <property type="match status" value="1"/>
</dbReference>
<dbReference type="InterPro" id="IPR012340">
    <property type="entry name" value="NA-bd_OB-fold"/>
</dbReference>
<organism evidence="3">
    <name type="scientific">marine sediment metagenome</name>
    <dbReference type="NCBI Taxonomy" id="412755"/>
    <lineage>
        <taxon>unclassified sequences</taxon>
        <taxon>metagenomes</taxon>
        <taxon>ecological metagenomes</taxon>
    </lineage>
</organism>
<dbReference type="AlphaFoldDB" id="X0SR67"/>
<protein>
    <recommendedName>
        <fullName evidence="4">DUF35 domain-containing protein</fullName>
    </recommendedName>
</protein>
<dbReference type="Gene3D" id="6.10.30.10">
    <property type="match status" value="1"/>
</dbReference>
<evidence type="ECO:0008006" key="4">
    <source>
        <dbReference type="Google" id="ProtNLM"/>
    </source>
</evidence>
<comment type="caution">
    <text evidence="3">The sequence shown here is derived from an EMBL/GenBank/DDBJ whole genome shotgun (WGS) entry which is preliminary data.</text>
</comment>
<name>X0SR67_9ZZZZ</name>
<dbReference type="Gene3D" id="2.40.50.140">
    <property type="entry name" value="Nucleic acid-binding proteins"/>
    <property type="match status" value="1"/>
</dbReference>
<feature type="domain" description="ChsH2 rubredoxin-like zinc ribbon" evidence="2">
    <location>
        <begin position="43"/>
        <end position="70"/>
    </location>
</feature>
<accession>X0SR67</accession>
<dbReference type="EMBL" id="BARS01003499">
    <property type="protein sequence ID" value="GAF83588.1"/>
    <property type="molecule type" value="Genomic_DNA"/>
</dbReference>
<sequence length="159" mass="17942">MSILEKVDKLHHVVAWRGDIPITSRYTAGIAGERFFREIKDNARILGTRCEACDLIYVPATMFCERCFAELDEWVEVKSRGEVFTYTVLYRDLDGKRLARPAILAYVKLEGSDGGLVHYLGETDPEAVHIGLEVEAVFKDAVGREGSILDIKYFRPVGD</sequence>